<evidence type="ECO:0000313" key="3">
    <source>
        <dbReference type="Proteomes" id="UP000063308"/>
    </source>
</evidence>
<dbReference type="EMBL" id="AP014685">
    <property type="protein sequence ID" value="BAR58494.1"/>
    <property type="molecule type" value="Genomic_DNA"/>
</dbReference>
<evidence type="ECO:0000313" key="2">
    <source>
        <dbReference type="EMBL" id="BAR58494.1"/>
    </source>
</evidence>
<dbReference type="AlphaFoldDB" id="A0A0E4BS07"/>
<accession>A0A0E4BS07</accession>
<gene>
    <name evidence="2" type="ORF">NK6_5335</name>
</gene>
<evidence type="ECO:0000256" key="1">
    <source>
        <dbReference type="SAM" id="MobiDB-lite"/>
    </source>
</evidence>
<organism evidence="2 3">
    <name type="scientific">Bradyrhizobium diazoefficiens</name>
    <dbReference type="NCBI Taxonomy" id="1355477"/>
    <lineage>
        <taxon>Bacteria</taxon>
        <taxon>Pseudomonadati</taxon>
        <taxon>Pseudomonadota</taxon>
        <taxon>Alphaproteobacteria</taxon>
        <taxon>Hyphomicrobiales</taxon>
        <taxon>Nitrobacteraceae</taxon>
        <taxon>Bradyrhizobium</taxon>
    </lineage>
</organism>
<protein>
    <submittedName>
        <fullName evidence="2">Uncharacterized protein</fullName>
    </submittedName>
</protein>
<feature type="compositionally biased region" description="Low complexity" evidence="1">
    <location>
        <begin position="58"/>
        <end position="75"/>
    </location>
</feature>
<feature type="compositionally biased region" description="Polar residues" evidence="1">
    <location>
        <begin position="1"/>
        <end position="11"/>
    </location>
</feature>
<dbReference type="Proteomes" id="UP000063308">
    <property type="component" value="Chromosome"/>
</dbReference>
<feature type="region of interest" description="Disordered" evidence="1">
    <location>
        <begin position="56"/>
        <end position="95"/>
    </location>
</feature>
<feature type="region of interest" description="Disordered" evidence="1">
    <location>
        <begin position="1"/>
        <end position="39"/>
    </location>
</feature>
<sequence length="118" mass="13139">MSDQARSTVGQRQIGRAGQKRANLDLDRPGKQVPRAGSNDIGQWIINRGRLTESKNIGSLGHGVSLSSRGSGRLVTRLDTPPSSHRHHPDSAIAPEPFVWTKKKVRQRRFKGRRITQL</sequence>
<name>A0A0E4BS07_9BRAD</name>
<reference evidence="2 3" key="1">
    <citation type="submission" date="2014-11" db="EMBL/GenBank/DDBJ databases">
        <title>Symbiosis island explosion on the genome of extra-slow-growing strains of soybean bradyrhizobia with massive insertion sequences.</title>
        <authorList>
            <person name="Iida T."/>
            <person name="Minamisawa K."/>
        </authorList>
    </citation>
    <scope>NUCLEOTIDE SEQUENCE [LARGE SCALE GENOMIC DNA]</scope>
    <source>
        <strain evidence="2 3">NK6</strain>
    </source>
</reference>
<proteinExistence type="predicted"/>